<feature type="compositionally biased region" description="Basic and acidic residues" evidence="3">
    <location>
        <begin position="355"/>
        <end position="366"/>
    </location>
</feature>
<accession>A0A8H5ZKI1</accession>
<evidence type="ECO:0000256" key="3">
    <source>
        <dbReference type="SAM" id="MobiDB-lite"/>
    </source>
</evidence>
<feature type="compositionally biased region" description="Basic and acidic residues" evidence="3">
    <location>
        <begin position="598"/>
        <end position="609"/>
    </location>
</feature>
<reference evidence="5" key="1">
    <citation type="submission" date="2019-11" db="EMBL/GenBank/DDBJ databases">
        <title>Bipolaris sorokiniana Genome sequencing.</title>
        <authorList>
            <person name="Wang H."/>
        </authorList>
    </citation>
    <scope>NUCLEOTIDE SEQUENCE</scope>
</reference>
<name>A0A8H5ZKI1_COCSA</name>
<evidence type="ECO:0000256" key="2">
    <source>
        <dbReference type="ARBA" id="ARBA00023150"/>
    </source>
</evidence>
<dbReference type="PANTHER" id="PTHR22960">
    <property type="entry name" value="MOLYBDOPTERIN COFACTOR SYNTHESIS PROTEIN A"/>
    <property type="match status" value="1"/>
</dbReference>
<proteinExistence type="predicted"/>
<protein>
    <recommendedName>
        <fullName evidence="4">Molybdopterin cofactor biosynthesis C (MoaC) domain-containing protein</fullName>
    </recommendedName>
</protein>
<evidence type="ECO:0000259" key="4">
    <source>
        <dbReference type="Pfam" id="PF01967"/>
    </source>
</evidence>
<dbReference type="InterPro" id="IPR002820">
    <property type="entry name" value="Mopterin_CF_biosynth-C_dom"/>
</dbReference>
<dbReference type="EMBL" id="WNKQ01000009">
    <property type="protein sequence ID" value="KAF5849433.1"/>
    <property type="molecule type" value="Genomic_DNA"/>
</dbReference>
<evidence type="ECO:0000256" key="1">
    <source>
        <dbReference type="ARBA" id="ARBA00005046"/>
    </source>
</evidence>
<dbReference type="SUPFAM" id="SSF55040">
    <property type="entry name" value="Molybdenum cofactor biosynthesis protein C, MoaC"/>
    <property type="match status" value="1"/>
</dbReference>
<comment type="pathway">
    <text evidence="1">Cofactor biosynthesis; molybdopterin biosynthesis.</text>
</comment>
<dbReference type="InterPro" id="IPR036522">
    <property type="entry name" value="MoaC_sf"/>
</dbReference>
<dbReference type="GO" id="GO:0061799">
    <property type="term" value="F:cyclic pyranopterin monophosphate synthase activity"/>
    <property type="evidence" value="ECO:0007669"/>
    <property type="project" value="TreeGrafter"/>
</dbReference>
<dbReference type="Gene3D" id="3.30.70.640">
    <property type="entry name" value="Molybdopterin cofactor biosynthesis C (MoaC) domain"/>
    <property type="match status" value="1"/>
</dbReference>
<feature type="region of interest" description="Disordered" evidence="3">
    <location>
        <begin position="534"/>
        <end position="625"/>
    </location>
</feature>
<organism evidence="5 6">
    <name type="scientific">Cochliobolus sativus</name>
    <name type="common">Common root rot and spot blotch fungus</name>
    <name type="synonym">Bipolaris sorokiniana</name>
    <dbReference type="NCBI Taxonomy" id="45130"/>
    <lineage>
        <taxon>Eukaryota</taxon>
        <taxon>Fungi</taxon>
        <taxon>Dikarya</taxon>
        <taxon>Ascomycota</taxon>
        <taxon>Pezizomycotina</taxon>
        <taxon>Dothideomycetes</taxon>
        <taxon>Pleosporomycetidae</taxon>
        <taxon>Pleosporales</taxon>
        <taxon>Pleosporineae</taxon>
        <taxon>Pleosporaceae</taxon>
        <taxon>Bipolaris</taxon>
    </lineage>
</organism>
<keyword evidence="2" id="KW-0501">Molybdenum cofactor biosynthesis</keyword>
<dbReference type="Proteomes" id="UP000624244">
    <property type="component" value="Unassembled WGS sequence"/>
</dbReference>
<gene>
    <name evidence="5" type="ORF">GGP41_006354</name>
</gene>
<feature type="region of interest" description="Disordered" evidence="3">
    <location>
        <begin position="354"/>
        <end position="375"/>
    </location>
</feature>
<comment type="caution">
    <text evidence="5">The sequence shown here is derived from an EMBL/GenBank/DDBJ whole genome shotgun (WGS) entry which is preliminary data.</text>
</comment>
<feature type="domain" description="Molybdopterin cofactor biosynthesis C (MoaC)" evidence="4">
    <location>
        <begin position="625"/>
        <end position="738"/>
    </location>
</feature>
<evidence type="ECO:0000313" key="6">
    <source>
        <dbReference type="Proteomes" id="UP000624244"/>
    </source>
</evidence>
<dbReference type="AlphaFoldDB" id="A0A8H5ZKI1"/>
<sequence>MPHLHFTALQSTNTVRAFSTSKPLAGRPQRKTLPVKVSVKHGVEYAEMLESVAQFGPQRATLPPNLEEVRQKYGLTDEKYDMYWRMVADAKLKSGSGERFKYLNKKAHNQLLSVLQGSEEVSHKLLMNDAQSIADRTRQYLAKQSQDAELRRQTEIMTDLKAFLEEVRIPSEIQRALKKTEEKIYELQDRITRCNQKKLAEPSAEKWSGVTIDTIRQVQEVDEIDRLLDTYKQQVNEIREQAQKLEEIRTRKEEMLAKKRLLLKQLEEQENEEREAKRVPKPVETNHQKNQPTSKSLDAILDQAVKRVGNGWGEPKLQSTGLDSESIRATAQAKEGAAIQLQKPGIGSVSVLTRSKSEDKDQDTNGKDMNLVTFTPSRPSDSLRLQVPAAGFIPIDENLIVTFEGPVPELQSYVFEMAQRLKSSYPRIDTLPYDVWTSQNKATLQTWLKILVKKWQTRFNSIGQVEKDIIDGRIQAVLDRMIRDHDLGNEAAERMAVRWHQVFENRGAMHGDAEGVMNWDEFQAEGLGFLTNETESEVPSQQGQAEARPIPATLSSTNKRPNLHEDLGSQVPHDFTARKMYSTSSRSTPLARDLVSQQKEKEKDDEKESPAPYLPHLTSSGSAHMVSVSTKQHTIRTAIAIGSVHFTNPTPLSLIRSNTAKKGDVLGVSRIAGIMAAKKCPDLIPLCHPIPLTHVSVELAPFSDGHGGVKIEAKVQCTGQTGVEMEALTAVMGAALSISEGGWDESGV</sequence>
<dbReference type="GO" id="GO:0006777">
    <property type="term" value="P:Mo-molybdopterin cofactor biosynthetic process"/>
    <property type="evidence" value="ECO:0007669"/>
    <property type="project" value="UniProtKB-KW"/>
</dbReference>
<dbReference type="InterPro" id="IPR050105">
    <property type="entry name" value="MoCo_biosynth_MoaA/MoaC"/>
</dbReference>
<dbReference type="GO" id="GO:0061798">
    <property type="term" value="F:GTP 3',8'-cyclase activity"/>
    <property type="evidence" value="ECO:0007669"/>
    <property type="project" value="TreeGrafter"/>
</dbReference>
<dbReference type="Pfam" id="PF01967">
    <property type="entry name" value="MoaC"/>
    <property type="match status" value="1"/>
</dbReference>
<feature type="region of interest" description="Disordered" evidence="3">
    <location>
        <begin position="268"/>
        <end position="292"/>
    </location>
</feature>
<evidence type="ECO:0000313" key="5">
    <source>
        <dbReference type="EMBL" id="KAF5849433.1"/>
    </source>
</evidence>
<dbReference type="PANTHER" id="PTHR22960:SF0">
    <property type="entry name" value="MOLYBDENUM COFACTOR BIOSYNTHESIS PROTEIN 1"/>
    <property type="match status" value="1"/>
</dbReference>
<feature type="compositionally biased region" description="Polar residues" evidence="3">
    <location>
        <begin position="534"/>
        <end position="544"/>
    </location>
</feature>
<dbReference type="UniPathway" id="UPA00344"/>